<evidence type="ECO:0000313" key="3">
    <source>
        <dbReference type="Proteomes" id="UP000193862"/>
    </source>
</evidence>
<dbReference type="InterPro" id="IPR009506">
    <property type="entry name" value="YjiS-like"/>
</dbReference>
<reference evidence="2 3" key="1">
    <citation type="submission" date="2017-03" db="EMBL/GenBank/DDBJ databases">
        <authorList>
            <person name="Afonso C.L."/>
            <person name="Miller P.J."/>
            <person name="Scott M.A."/>
            <person name="Spackman E."/>
            <person name="Goraichik I."/>
            <person name="Dimitrov K.M."/>
            <person name="Suarez D.L."/>
            <person name="Swayne D.E."/>
        </authorList>
    </citation>
    <scope>NUCLEOTIDE SEQUENCE [LARGE SCALE GENOMIC DNA]</scope>
    <source>
        <strain evidence="2 3">CECT 8620</strain>
    </source>
</reference>
<dbReference type="Pfam" id="PF06568">
    <property type="entry name" value="YjiS-like"/>
    <property type="match status" value="1"/>
</dbReference>
<protein>
    <recommendedName>
        <fullName evidence="1">YjiS-like domain-containing protein</fullName>
    </recommendedName>
</protein>
<name>A0A1Y5STI4_9RHOB</name>
<evidence type="ECO:0000259" key="1">
    <source>
        <dbReference type="Pfam" id="PF06568"/>
    </source>
</evidence>
<dbReference type="AlphaFoldDB" id="A0A1Y5STI4"/>
<feature type="domain" description="YjiS-like" evidence="1">
    <location>
        <begin position="25"/>
        <end position="59"/>
    </location>
</feature>
<keyword evidence="3" id="KW-1185">Reference proteome</keyword>
<dbReference type="EMBL" id="FWFS01000007">
    <property type="protein sequence ID" value="SLN48184.1"/>
    <property type="molecule type" value="Genomic_DNA"/>
</dbReference>
<accession>A0A1Y5STI4</accession>
<proteinExistence type="predicted"/>
<sequence length="67" mass="7041">MATLTSSAVSTPVANSAFAGLKRVAQKAIRALQAEKTIRMLNAMSDHELNDIGLSRGAISSVVRGTR</sequence>
<dbReference type="Proteomes" id="UP000193862">
    <property type="component" value="Unassembled WGS sequence"/>
</dbReference>
<gene>
    <name evidence="2" type="ORF">AQS8620_02008</name>
</gene>
<dbReference type="RefSeq" id="WP_159453228.1">
    <property type="nucleotide sequence ID" value="NZ_FWFS01000007.1"/>
</dbReference>
<organism evidence="2 3">
    <name type="scientific">Aquimixticola soesokkakensis</name>
    <dbReference type="NCBI Taxonomy" id="1519096"/>
    <lineage>
        <taxon>Bacteria</taxon>
        <taxon>Pseudomonadati</taxon>
        <taxon>Pseudomonadota</taxon>
        <taxon>Alphaproteobacteria</taxon>
        <taxon>Rhodobacterales</taxon>
        <taxon>Paracoccaceae</taxon>
        <taxon>Aquimixticola</taxon>
    </lineage>
</organism>
<dbReference type="OrthoDB" id="8116725at2"/>
<evidence type="ECO:0000313" key="2">
    <source>
        <dbReference type="EMBL" id="SLN48184.1"/>
    </source>
</evidence>